<organism evidence="1 2">
    <name type="scientific">Bacillus thuringiensis HD-771</name>
    <dbReference type="NCBI Taxonomy" id="1218175"/>
    <lineage>
        <taxon>Bacteria</taxon>
        <taxon>Bacillati</taxon>
        <taxon>Bacillota</taxon>
        <taxon>Bacilli</taxon>
        <taxon>Bacillales</taxon>
        <taxon>Bacillaceae</taxon>
        <taxon>Bacillus</taxon>
        <taxon>Bacillus cereus group</taxon>
    </lineage>
</organism>
<sequence length="157" mass="18677">MSKAKRLLREVRRMKASIVPNTAVFIVNCIEQIKGIDPRKKAKENIVIIDNVDQDCINCTKHFSECKCDESSYRPPTENEYAYWKEKSPRHYERLMRLRDQDEQYEKTYGLDKWIEDNVLYVRKKKVNGATDKIDQIPLSQMSDEMREVLCKDVKRI</sequence>
<dbReference type="EMBL" id="CP003758">
    <property type="protein sequence ID" value="AFQ20067.1"/>
    <property type="molecule type" value="Genomic_DNA"/>
</dbReference>
<protein>
    <submittedName>
        <fullName evidence="1">Uncharacterized protein</fullName>
    </submittedName>
</protein>
<dbReference type="AlphaFoldDB" id="A0A9W3JHG6"/>
<dbReference type="RefSeq" id="WP_000030291.1">
    <property type="nucleotide sequence ID" value="NC_018489.1"/>
</dbReference>
<name>A0A9W3JHG6_BACTU</name>
<gene>
    <name evidence="1" type="ORF">BTG_33690</name>
</gene>
<geneLocation type="plasmid" evidence="1 2">
    <name>p06</name>
</geneLocation>
<proteinExistence type="predicted"/>
<dbReference type="Proteomes" id="UP000005259">
    <property type="component" value="Plasmid p06"/>
</dbReference>
<reference evidence="1 2" key="1">
    <citation type="submission" date="2012-08" db="EMBL/GenBank/DDBJ databases">
        <authorList>
            <person name="Doggett N."/>
            <person name="Teshima H."/>
            <person name="Bruce D."/>
            <person name="Detter J.C."/>
            <person name="Johnson S.L."/>
            <person name="Han C."/>
        </authorList>
    </citation>
    <scope>NUCLEOTIDE SEQUENCE [LARGE SCALE GENOMIC DNA]</scope>
    <source>
        <strain evidence="1 2">HD-771</strain>
        <plasmid evidence="1 2">p06</plasmid>
    </source>
</reference>
<accession>A0A9W3JHG6</accession>
<evidence type="ECO:0000313" key="2">
    <source>
        <dbReference type="Proteomes" id="UP000005259"/>
    </source>
</evidence>
<dbReference type="KEGG" id="bti:BTG_33690"/>
<keyword evidence="1" id="KW-0614">Plasmid</keyword>
<evidence type="ECO:0000313" key="1">
    <source>
        <dbReference type="EMBL" id="AFQ20067.1"/>
    </source>
</evidence>